<accession>A0A9X2GNQ6</accession>
<dbReference type="Proteomes" id="UP001139648">
    <property type="component" value="Unassembled WGS sequence"/>
</dbReference>
<dbReference type="RefSeq" id="WP_253752973.1">
    <property type="nucleotide sequence ID" value="NZ_BAABKA010000069.1"/>
</dbReference>
<dbReference type="AlphaFoldDB" id="A0A9X2GNQ6"/>
<evidence type="ECO:0000313" key="1">
    <source>
        <dbReference type="EMBL" id="MCP2362331.1"/>
    </source>
</evidence>
<name>A0A9X2GNQ6_9ACTN</name>
<reference evidence="1" key="1">
    <citation type="submission" date="2022-06" db="EMBL/GenBank/DDBJ databases">
        <title>Sequencing the genomes of 1000 actinobacteria strains.</title>
        <authorList>
            <person name="Klenk H.-P."/>
        </authorList>
    </citation>
    <scope>NUCLEOTIDE SEQUENCE</scope>
    <source>
        <strain evidence="1">DSM 46694</strain>
    </source>
</reference>
<organism evidence="1 2">
    <name type="scientific">Nonomuraea thailandensis</name>
    <dbReference type="NCBI Taxonomy" id="1188745"/>
    <lineage>
        <taxon>Bacteria</taxon>
        <taxon>Bacillati</taxon>
        <taxon>Actinomycetota</taxon>
        <taxon>Actinomycetes</taxon>
        <taxon>Streptosporangiales</taxon>
        <taxon>Streptosporangiaceae</taxon>
        <taxon>Nonomuraea</taxon>
    </lineage>
</organism>
<dbReference type="EMBL" id="JAMZEB010000002">
    <property type="protein sequence ID" value="MCP2362331.1"/>
    <property type="molecule type" value="Genomic_DNA"/>
</dbReference>
<sequence>MPSHVSRENAIHLTGPVPTLALVSAEPVEQLPELELRSGEPSVCVGWQLLTALAFSVVDGPGDAGFLVDGLVSPDEVEERFGWLRAVDRAGGAVVVVAGSREQARDWSAVAGSGGARGGFVALRERDEGEDQ</sequence>
<gene>
    <name evidence="1" type="ORF">HD597_009351</name>
</gene>
<evidence type="ECO:0000313" key="2">
    <source>
        <dbReference type="Proteomes" id="UP001139648"/>
    </source>
</evidence>
<proteinExistence type="predicted"/>
<comment type="caution">
    <text evidence="1">The sequence shown here is derived from an EMBL/GenBank/DDBJ whole genome shotgun (WGS) entry which is preliminary data.</text>
</comment>
<keyword evidence="2" id="KW-1185">Reference proteome</keyword>
<protein>
    <submittedName>
        <fullName evidence="1">Uncharacterized protein</fullName>
    </submittedName>
</protein>